<keyword evidence="1" id="KW-0732">Signal</keyword>
<protein>
    <recommendedName>
        <fullName evidence="3">DUF2808 domain-containing protein</fullName>
    </recommendedName>
</protein>
<feature type="chain" id="PRO_5009184404" description="DUF2808 domain-containing protein" evidence="1">
    <location>
        <begin position="26"/>
        <end position="148"/>
    </location>
</feature>
<name>A0A1E5QP40_9CYAN</name>
<organism evidence="2">
    <name type="scientific">Desertifilum tharense IPPAS B-1220</name>
    <dbReference type="NCBI Taxonomy" id="1781255"/>
    <lineage>
        <taxon>Bacteria</taxon>
        <taxon>Bacillati</taxon>
        <taxon>Cyanobacteriota</taxon>
        <taxon>Cyanophyceae</taxon>
        <taxon>Desertifilales</taxon>
        <taxon>Desertifilaceae</taxon>
        <taxon>Desertifilum</taxon>
    </lineage>
</organism>
<dbReference type="AlphaFoldDB" id="A0A1E5QP40"/>
<proteinExistence type="predicted"/>
<sequence length="148" mass="16875">MNAFKRLFYLGVLASLVTLTESAIAQGRFDRINCVNVIDRNSLLIRPSGFDPIKRLPIYEVTVASPTQELKYQNVPGSNVSIATSMTAFYNFEVSHSSMSEGRLEVRLRPRSRNVEFTAEQNGWTLRGHLNYCDGQWQNQILDFWLGL</sequence>
<comment type="caution">
    <text evidence="2">The sequence shown here is derived from an EMBL/GenBank/DDBJ whole genome shotgun (WGS) entry which is preliminary data.</text>
</comment>
<dbReference type="STRING" id="1781255.BH720_04410"/>
<accession>A0A1E5QP40</accession>
<gene>
    <name evidence="2" type="ORF">BH720_04410</name>
</gene>
<feature type="signal peptide" evidence="1">
    <location>
        <begin position="1"/>
        <end position="25"/>
    </location>
</feature>
<reference evidence="2" key="1">
    <citation type="submission" date="2016-09" db="EMBL/GenBank/DDBJ databases">
        <title>Draft genome of thermotolerant cyanobacterium Desertifilum sp. strain IPPAS B-1220.</title>
        <authorList>
            <person name="Sinetova M.A."/>
            <person name="Bolakhan K."/>
            <person name="Zayadan B.K."/>
            <person name="Mironov K.S."/>
            <person name="Ustinova V."/>
            <person name="Kupriyanova E.V."/>
            <person name="Sidorov R.A."/>
            <person name="Skrypnik A.N."/>
            <person name="Gogoleva N.E."/>
            <person name="Gogolev Y.V."/>
            <person name="Los D.A."/>
        </authorList>
    </citation>
    <scope>NUCLEOTIDE SEQUENCE [LARGE SCALE GENOMIC DNA]</scope>
    <source>
        <strain evidence="2">IPPAS B-1220</strain>
    </source>
</reference>
<dbReference type="EMBL" id="MJGC01000038">
    <property type="protein sequence ID" value="OEJ76419.1"/>
    <property type="molecule type" value="Genomic_DNA"/>
</dbReference>
<evidence type="ECO:0000256" key="1">
    <source>
        <dbReference type="SAM" id="SignalP"/>
    </source>
</evidence>
<dbReference type="RefSeq" id="WP_069965949.1">
    <property type="nucleotide sequence ID" value="NZ_CM124774.1"/>
</dbReference>
<evidence type="ECO:0008006" key="3">
    <source>
        <dbReference type="Google" id="ProtNLM"/>
    </source>
</evidence>
<evidence type="ECO:0000313" key="2">
    <source>
        <dbReference type="EMBL" id="OEJ76419.1"/>
    </source>
</evidence>